<evidence type="ECO:0000259" key="9">
    <source>
        <dbReference type="PROSITE" id="PS50071"/>
    </source>
</evidence>
<dbReference type="InterPro" id="IPR009057">
    <property type="entry name" value="Homeodomain-like_sf"/>
</dbReference>
<evidence type="ECO:0000256" key="5">
    <source>
        <dbReference type="ARBA" id="ARBA00023242"/>
    </source>
</evidence>
<feature type="domain" description="Homeobox" evidence="9">
    <location>
        <begin position="229"/>
        <end position="289"/>
    </location>
</feature>
<proteinExistence type="predicted"/>
<protein>
    <submittedName>
        <fullName evidence="11 12">Transcription factor LBX1</fullName>
    </submittedName>
</protein>
<organism evidence="10 11">
    <name type="scientific">Hyalella azteca</name>
    <name type="common">Amphipod</name>
    <dbReference type="NCBI Taxonomy" id="294128"/>
    <lineage>
        <taxon>Eukaryota</taxon>
        <taxon>Metazoa</taxon>
        <taxon>Ecdysozoa</taxon>
        <taxon>Arthropoda</taxon>
        <taxon>Crustacea</taxon>
        <taxon>Multicrustacea</taxon>
        <taxon>Malacostraca</taxon>
        <taxon>Eumalacostraca</taxon>
        <taxon>Peracarida</taxon>
        <taxon>Amphipoda</taxon>
        <taxon>Senticaudata</taxon>
        <taxon>Talitrida</taxon>
        <taxon>Talitroidea</taxon>
        <taxon>Hyalellidae</taxon>
        <taxon>Hyalella</taxon>
    </lineage>
</organism>
<accession>A0A8B7NF13</accession>
<dbReference type="SUPFAM" id="SSF46689">
    <property type="entry name" value="Homeodomain-like"/>
    <property type="match status" value="1"/>
</dbReference>
<evidence type="ECO:0000256" key="6">
    <source>
        <dbReference type="PROSITE-ProRule" id="PRU00108"/>
    </source>
</evidence>
<evidence type="ECO:0000313" key="10">
    <source>
        <dbReference type="Proteomes" id="UP000694843"/>
    </source>
</evidence>
<evidence type="ECO:0000313" key="11">
    <source>
        <dbReference type="RefSeq" id="XP_018012041.2"/>
    </source>
</evidence>
<evidence type="ECO:0000256" key="4">
    <source>
        <dbReference type="ARBA" id="ARBA00023155"/>
    </source>
</evidence>
<dbReference type="OMA" id="DYKERDT"/>
<dbReference type="Pfam" id="PF00046">
    <property type="entry name" value="Homeodomain"/>
    <property type="match status" value="1"/>
</dbReference>
<keyword evidence="2" id="KW-0217">Developmental protein</keyword>
<feature type="DNA-binding region" description="Homeobox" evidence="6">
    <location>
        <begin position="231"/>
        <end position="290"/>
    </location>
</feature>
<evidence type="ECO:0000256" key="2">
    <source>
        <dbReference type="ARBA" id="ARBA00022473"/>
    </source>
</evidence>
<feature type="region of interest" description="Disordered" evidence="8">
    <location>
        <begin position="1"/>
        <end position="31"/>
    </location>
</feature>
<evidence type="ECO:0000256" key="3">
    <source>
        <dbReference type="ARBA" id="ARBA00023125"/>
    </source>
</evidence>
<feature type="compositionally biased region" description="Basic and acidic residues" evidence="8">
    <location>
        <begin position="59"/>
        <end position="75"/>
    </location>
</feature>
<dbReference type="Proteomes" id="UP000694843">
    <property type="component" value="Unplaced"/>
</dbReference>
<keyword evidence="5 6" id="KW-0539">Nucleus</keyword>
<gene>
    <name evidence="11 12" type="primary">LOC108669247</name>
</gene>
<dbReference type="CDD" id="cd00086">
    <property type="entry name" value="homeodomain"/>
    <property type="match status" value="1"/>
</dbReference>
<evidence type="ECO:0000256" key="1">
    <source>
        <dbReference type="ARBA" id="ARBA00004123"/>
    </source>
</evidence>
<dbReference type="OrthoDB" id="6159439at2759"/>
<comment type="subcellular location">
    <subcellularLocation>
        <location evidence="1 6 7">Nucleus</location>
    </subcellularLocation>
</comment>
<dbReference type="InterPro" id="IPR042247">
    <property type="entry name" value="TLX1/2/3"/>
</dbReference>
<dbReference type="RefSeq" id="XP_018012041.2">
    <property type="nucleotide sequence ID" value="XM_018156552.2"/>
</dbReference>
<dbReference type="PROSITE" id="PS50071">
    <property type="entry name" value="HOMEOBOX_2"/>
    <property type="match status" value="1"/>
</dbReference>
<evidence type="ECO:0000313" key="12">
    <source>
        <dbReference type="RefSeq" id="XP_047739949.1"/>
    </source>
</evidence>
<reference evidence="11 12" key="1">
    <citation type="submission" date="2025-04" db="UniProtKB">
        <authorList>
            <consortium name="RefSeq"/>
        </authorList>
    </citation>
    <scope>IDENTIFICATION</scope>
    <source>
        <tissue evidence="11 12">Whole organism</tissue>
    </source>
</reference>
<name>A0A8B7NF13_HYAAZ</name>
<keyword evidence="3 6" id="KW-0238">DNA-binding</keyword>
<feature type="compositionally biased region" description="Basic residues" evidence="8">
    <location>
        <begin position="47"/>
        <end position="58"/>
    </location>
</feature>
<feature type="compositionally biased region" description="Low complexity" evidence="8">
    <location>
        <begin position="325"/>
        <end position="335"/>
    </location>
</feature>
<feature type="region of interest" description="Disordered" evidence="8">
    <location>
        <begin position="284"/>
        <end position="399"/>
    </location>
</feature>
<feature type="region of interest" description="Disordered" evidence="8">
    <location>
        <begin position="215"/>
        <end position="238"/>
    </location>
</feature>
<dbReference type="InterPro" id="IPR001356">
    <property type="entry name" value="HD"/>
</dbReference>
<feature type="compositionally biased region" description="Basic and acidic residues" evidence="8">
    <location>
        <begin position="287"/>
        <end position="300"/>
    </location>
</feature>
<dbReference type="GO" id="GO:0000981">
    <property type="term" value="F:DNA-binding transcription factor activity, RNA polymerase II-specific"/>
    <property type="evidence" value="ECO:0007669"/>
    <property type="project" value="InterPro"/>
</dbReference>
<feature type="region of interest" description="Disordered" evidence="8">
    <location>
        <begin position="46"/>
        <end position="105"/>
    </location>
</feature>
<dbReference type="InterPro" id="IPR017970">
    <property type="entry name" value="Homeobox_CS"/>
</dbReference>
<dbReference type="SMART" id="SM00389">
    <property type="entry name" value="HOX"/>
    <property type="match status" value="1"/>
</dbReference>
<dbReference type="KEGG" id="hazt:108669247"/>
<feature type="compositionally biased region" description="Acidic residues" evidence="8">
    <location>
        <begin position="96"/>
        <end position="105"/>
    </location>
</feature>
<keyword evidence="4 6" id="KW-0371">Homeobox</keyword>
<dbReference type="AlphaFoldDB" id="A0A8B7NF13"/>
<evidence type="ECO:0000256" key="8">
    <source>
        <dbReference type="SAM" id="MobiDB-lite"/>
    </source>
</evidence>
<dbReference type="RefSeq" id="XP_047739949.1">
    <property type="nucleotide sequence ID" value="XM_047883993.1"/>
</dbReference>
<keyword evidence="10" id="KW-1185">Reference proteome</keyword>
<dbReference type="GO" id="GO:0005634">
    <property type="term" value="C:nucleus"/>
    <property type="evidence" value="ECO:0007669"/>
    <property type="project" value="UniProtKB-SubCell"/>
</dbReference>
<dbReference type="PANTHER" id="PTHR45921">
    <property type="entry name" value="IP01054P"/>
    <property type="match status" value="1"/>
</dbReference>
<feature type="compositionally biased region" description="Low complexity" evidence="8">
    <location>
        <begin position="355"/>
        <end position="377"/>
    </location>
</feature>
<dbReference type="FunFam" id="1.10.10.60:FF:000040">
    <property type="entry name" value="T-cell leukemia homeobox protein 3"/>
    <property type="match status" value="1"/>
</dbReference>
<evidence type="ECO:0000256" key="7">
    <source>
        <dbReference type="RuleBase" id="RU000682"/>
    </source>
</evidence>
<dbReference type="GO" id="GO:0000978">
    <property type="term" value="F:RNA polymerase II cis-regulatory region sequence-specific DNA binding"/>
    <property type="evidence" value="ECO:0007669"/>
    <property type="project" value="TreeGrafter"/>
</dbReference>
<feature type="compositionally biased region" description="Basic and acidic residues" evidence="8">
    <location>
        <begin position="83"/>
        <end position="95"/>
    </location>
</feature>
<dbReference type="GeneID" id="108669247"/>
<sequence>MNMTAVDLDQEEDINVDSDSRPCSPPLLQKPRISFSISALLGDAKKSVKSIRAKTNKTKPREDQASHKDYNHSDYNDDGQSLRSEDEHSDDGHGQDDDDGHVDEDDSYEEYYEGLRRGEISVQPSSYFPHLNPTFTSLASTLHASGMPLSFNPHTVLRVPAQRPPLGYPQLGPLAVGAPWLPSGLPLSPLDRGTAVLAPHFPSLERLAGGAPFPLTRRIGHPYQSRTPPKRKKPRTSFTRVQVNELEKRFNKQKYLASSERATLAKQLKMTDAQVKTWFQNRRTKWRRQDAEERETDRQGQNRLLLGSALPPSGAGSTPNGSGSLGSASPPATSLGVGRPGSPLDGLKVSPSHIQLQHQQQLQNQQLHQLQQHLSHLPPTIYSNDQRRSPSPAQPMTPP</sequence>
<dbReference type="PANTHER" id="PTHR45921:SF6">
    <property type="entry name" value="C15"/>
    <property type="match status" value="1"/>
</dbReference>
<dbReference type="PROSITE" id="PS00027">
    <property type="entry name" value="HOMEOBOX_1"/>
    <property type="match status" value="1"/>
</dbReference>
<dbReference type="GO" id="GO:0048513">
    <property type="term" value="P:animal organ development"/>
    <property type="evidence" value="ECO:0007669"/>
    <property type="project" value="TreeGrafter"/>
</dbReference>
<dbReference type="Gene3D" id="1.10.10.60">
    <property type="entry name" value="Homeodomain-like"/>
    <property type="match status" value="1"/>
</dbReference>